<evidence type="ECO:0000256" key="3">
    <source>
        <dbReference type="ARBA" id="ARBA00022588"/>
    </source>
</evidence>
<evidence type="ECO:0000259" key="6">
    <source>
        <dbReference type="PROSITE" id="PS51830"/>
    </source>
</evidence>
<sequence>MSHMTMPTENTDGEESLTSSKQQQQQSGDKHMEPLGTDDDFWGPSGPVSTEVVDRERNLYRVRLPMAGSYHCPSTGLHFVVTRAVTIEIGFCAWSQFLHETPLQHSHMVAGPLFDIK</sequence>
<dbReference type="Pfam" id="PF13553">
    <property type="entry name" value="FIIND"/>
    <property type="match status" value="1"/>
</dbReference>
<dbReference type="GO" id="GO:0005829">
    <property type="term" value="C:cytosol"/>
    <property type="evidence" value="ECO:0007669"/>
    <property type="project" value="UniProtKB-SubCell"/>
</dbReference>
<keyword evidence="4" id="KW-0391">Immunity</keyword>
<dbReference type="PROSITE" id="PS51830">
    <property type="entry name" value="FIIND"/>
    <property type="match status" value="1"/>
</dbReference>
<name>A6HGC4_RAT</name>
<evidence type="ECO:0000313" key="7">
    <source>
        <dbReference type="EMBL" id="EDM05079.1"/>
    </source>
</evidence>
<feature type="domain" description="FIIND" evidence="6">
    <location>
        <begin position="41"/>
        <end position="117"/>
    </location>
</feature>
<evidence type="ECO:0000256" key="4">
    <source>
        <dbReference type="ARBA" id="ARBA00022859"/>
    </source>
</evidence>
<feature type="non-terminal residue" evidence="7">
    <location>
        <position position="117"/>
    </location>
</feature>
<gene>
    <name evidence="7" type="ORF">rCG_34896</name>
</gene>
<keyword evidence="2" id="KW-0963">Cytoplasm</keyword>
<feature type="compositionally biased region" description="Polar residues" evidence="5">
    <location>
        <begin position="1"/>
        <end position="21"/>
    </location>
</feature>
<keyword evidence="3" id="KW-0399">Innate immunity</keyword>
<reference evidence="7 8" key="1">
    <citation type="submission" date="2005-07" db="EMBL/GenBank/DDBJ databases">
        <authorList>
            <person name="Mural R.J."/>
            <person name="Li P.W."/>
            <person name="Adams M.D."/>
            <person name="Amanatides P.G."/>
            <person name="Baden-Tillson H."/>
            <person name="Barnstead M."/>
            <person name="Chin S.H."/>
            <person name="Dew I."/>
            <person name="Evans C.A."/>
            <person name="Ferriera S."/>
            <person name="Flanigan M."/>
            <person name="Fosler C."/>
            <person name="Glodek A."/>
            <person name="Gu Z."/>
            <person name="Holt R.A."/>
            <person name="Jennings D."/>
            <person name="Kraft C.L."/>
            <person name="Lu F."/>
            <person name="Nguyen T."/>
            <person name="Nusskern D.R."/>
            <person name="Pfannkoch C.M."/>
            <person name="Sitter C."/>
            <person name="Sutton G.G."/>
            <person name="Venter J.C."/>
            <person name="Wang Z."/>
            <person name="Woodage T."/>
            <person name="Zheng X.H."/>
            <person name="Zhong F."/>
        </authorList>
    </citation>
    <scope>NUCLEOTIDE SEQUENCE [LARGE SCALE GENOMIC DNA]</scope>
    <source>
        <strain>BN</strain>
        <strain evidence="8">Sprague-Dawley</strain>
    </source>
</reference>
<proteinExistence type="predicted"/>
<evidence type="ECO:0000313" key="8">
    <source>
        <dbReference type="Proteomes" id="UP000234681"/>
    </source>
</evidence>
<dbReference type="InterPro" id="IPR051249">
    <property type="entry name" value="NLRP_Inflammasome"/>
</dbReference>
<evidence type="ECO:0000256" key="5">
    <source>
        <dbReference type="SAM" id="MobiDB-lite"/>
    </source>
</evidence>
<dbReference type="EMBL" id="CH473948">
    <property type="protein sequence ID" value="EDM05079.1"/>
    <property type="molecule type" value="Genomic_DNA"/>
</dbReference>
<dbReference type="AlphaFoldDB" id="A6HGC4"/>
<dbReference type="InterPro" id="IPR025307">
    <property type="entry name" value="FIIND_dom"/>
</dbReference>
<dbReference type="PANTHER" id="PTHR46985:SF3">
    <property type="entry name" value="NACHT, LRR AND PYD DOMAINS-CONTAINING PROTEIN 1"/>
    <property type="match status" value="1"/>
</dbReference>
<dbReference type="GO" id="GO:0045087">
    <property type="term" value="P:innate immune response"/>
    <property type="evidence" value="ECO:0007669"/>
    <property type="project" value="UniProtKB-KW"/>
</dbReference>
<dbReference type="Proteomes" id="UP000234681">
    <property type="component" value="Chromosome 10"/>
</dbReference>
<protein>
    <submittedName>
        <fullName evidence="7">RCG34896</fullName>
    </submittedName>
</protein>
<evidence type="ECO:0000256" key="1">
    <source>
        <dbReference type="ARBA" id="ARBA00004514"/>
    </source>
</evidence>
<dbReference type="PANTHER" id="PTHR46985">
    <property type="entry name" value="NACHT, LRR AND PYD DOMAINS-CONTAINING PROTEIN 1"/>
    <property type="match status" value="1"/>
</dbReference>
<evidence type="ECO:0000256" key="2">
    <source>
        <dbReference type="ARBA" id="ARBA00022490"/>
    </source>
</evidence>
<feature type="region of interest" description="Disordered" evidence="5">
    <location>
        <begin position="1"/>
        <end position="49"/>
    </location>
</feature>
<comment type="subcellular location">
    <subcellularLocation>
        <location evidence="1">Cytoplasm</location>
        <location evidence="1">Cytosol</location>
    </subcellularLocation>
</comment>
<organism evidence="7 8">
    <name type="scientific">Rattus norvegicus</name>
    <name type="common">Rat</name>
    <dbReference type="NCBI Taxonomy" id="10116"/>
    <lineage>
        <taxon>Eukaryota</taxon>
        <taxon>Metazoa</taxon>
        <taxon>Chordata</taxon>
        <taxon>Craniata</taxon>
        <taxon>Vertebrata</taxon>
        <taxon>Euteleostomi</taxon>
        <taxon>Mammalia</taxon>
        <taxon>Eutheria</taxon>
        <taxon>Euarchontoglires</taxon>
        <taxon>Glires</taxon>
        <taxon>Rodentia</taxon>
        <taxon>Myomorpha</taxon>
        <taxon>Muroidea</taxon>
        <taxon>Muridae</taxon>
        <taxon>Murinae</taxon>
        <taxon>Rattus</taxon>
    </lineage>
</organism>
<accession>A6HGC4</accession>